<protein>
    <recommendedName>
        <fullName evidence="1">Piwi domain-containing protein</fullName>
    </recommendedName>
</protein>
<dbReference type="SUPFAM" id="SSF53098">
    <property type="entry name" value="Ribonuclease H-like"/>
    <property type="match status" value="1"/>
</dbReference>
<dbReference type="Proteomes" id="UP000323506">
    <property type="component" value="Chromosome A01"/>
</dbReference>
<dbReference type="PROSITE" id="PS50822">
    <property type="entry name" value="PIWI"/>
    <property type="match status" value="1"/>
</dbReference>
<evidence type="ECO:0000313" key="2">
    <source>
        <dbReference type="EMBL" id="TYH32005.1"/>
    </source>
</evidence>
<dbReference type="Pfam" id="PF02171">
    <property type="entry name" value="Piwi"/>
    <property type="match status" value="1"/>
</dbReference>
<evidence type="ECO:0000259" key="1">
    <source>
        <dbReference type="PROSITE" id="PS50822"/>
    </source>
</evidence>
<proteinExistence type="predicted"/>
<name>A0A5D2HP92_GOSDA</name>
<organism evidence="2 3">
    <name type="scientific">Gossypium darwinii</name>
    <name type="common">Darwin's cotton</name>
    <name type="synonym">Gossypium barbadense var. darwinii</name>
    <dbReference type="NCBI Taxonomy" id="34276"/>
    <lineage>
        <taxon>Eukaryota</taxon>
        <taxon>Viridiplantae</taxon>
        <taxon>Streptophyta</taxon>
        <taxon>Embryophyta</taxon>
        <taxon>Tracheophyta</taxon>
        <taxon>Spermatophyta</taxon>
        <taxon>Magnoliopsida</taxon>
        <taxon>eudicotyledons</taxon>
        <taxon>Gunneridae</taxon>
        <taxon>Pentapetalae</taxon>
        <taxon>rosids</taxon>
        <taxon>malvids</taxon>
        <taxon>Malvales</taxon>
        <taxon>Malvaceae</taxon>
        <taxon>Malvoideae</taxon>
        <taxon>Gossypium</taxon>
    </lineage>
</organism>
<dbReference type="Gene3D" id="3.30.420.10">
    <property type="entry name" value="Ribonuclease H-like superfamily/Ribonuclease H"/>
    <property type="match status" value="1"/>
</dbReference>
<dbReference type="InterPro" id="IPR036397">
    <property type="entry name" value="RNaseH_sf"/>
</dbReference>
<gene>
    <name evidence="2" type="ORF">ES288_A01G217100v1</name>
</gene>
<reference evidence="2 3" key="1">
    <citation type="submission" date="2019-06" db="EMBL/GenBank/DDBJ databases">
        <title>WGS assembly of Gossypium darwinii.</title>
        <authorList>
            <person name="Chen Z.J."/>
            <person name="Sreedasyam A."/>
            <person name="Ando A."/>
            <person name="Song Q."/>
            <person name="De L."/>
            <person name="Hulse-Kemp A."/>
            <person name="Ding M."/>
            <person name="Ye W."/>
            <person name="Kirkbride R."/>
            <person name="Jenkins J."/>
            <person name="Plott C."/>
            <person name="Lovell J."/>
            <person name="Lin Y.-M."/>
            <person name="Vaughn R."/>
            <person name="Liu B."/>
            <person name="Li W."/>
            <person name="Simpson S."/>
            <person name="Scheffler B."/>
            <person name="Saski C."/>
            <person name="Grover C."/>
            <person name="Hu G."/>
            <person name="Conover J."/>
            <person name="Carlson J."/>
            <person name="Shu S."/>
            <person name="Boston L."/>
            <person name="Williams M."/>
            <person name="Peterson D."/>
            <person name="Mcgee K."/>
            <person name="Jones D."/>
            <person name="Wendel J."/>
            <person name="Stelly D."/>
            <person name="Grimwood J."/>
            <person name="Schmutz J."/>
        </authorList>
    </citation>
    <scope>NUCLEOTIDE SEQUENCE [LARGE SCALE GENOMIC DNA]</scope>
    <source>
        <strain evidence="2">1808015.09</strain>
    </source>
</reference>
<dbReference type="InterPro" id="IPR012337">
    <property type="entry name" value="RNaseH-like_sf"/>
</dbReference>
<feature type="domain" description="Piwi" evidence="1">
    <location>
        <begin position="33"/>
        <end position="89"/>
    </location>
</feature>
<dbReference type="AlphaFoldDB" id="A0A5D2HP92"/>
<accession>A0A5D2HP92</accession>
<evidence type="ECO:0000313" key="3">
    <source>
        <dbReference type="Proteomes" id="UP000323506"/>
    </source>
</evidence>
<sequence length="128" mass="14572">MDKQATRIKDTANEAVHLSKIWQNCTTIENGKPTHYHVLFDENGFTADILQVLTNSLCYTYARCTKSVSIVPPAYYAHLAAFRACYYIEDEMSDSGSTRGGRKPKDKVVEVRQLPSIKDNVKEVMFYI</sequence>
<dbReference type="GO" id="GO:0003676">
    <property type="term" value="F:nucleic acid binding"/>
    <property type="evidence" value="ECO:0007669"/>
    <property type="project" value="InterPro"/>
</dbReference>
<dbReference type="InterPro" id="IPR003165">
    <property type="entry name" value="Piwi"/>
</dbReference>
<dbReference type="EMBL" id="CM017688">
    <property type="protein sequence ID" value="TYH32005.1"/>
    <property type="molecule type" value="Genomic_DNA"/>
</dbReference>
<keyword evidence="3" id="KW-1185">Reference proteome</keyword>
<dbReference type="PANTHER" id="PTHR22891">
    <property type="entry name" value="EUKARYOTIC TRANSLATION INITIATION FACTOR 2C"/>
    <property type="match status" value="1"/>
</dbReference>